<feature type="domain" description="Penicillin-binding protein transpeptidase" evidence="11">
    <location>
        <begin position="368"/>
        <end position="705"/>
    </location>
</feature>
<dbReference type="Pfam" id="PF00905">
    <property type="entry name" value="Transpeptidase"/>
    <property type="match status" value="1"/>
</dbReference>
<evidence type="ECO:0000256" key="1">
    <source>
        <dbReference type="ARBA" id="ARBA00004162"/>
    </source>
</evidence>
<name>W1Q5U5_ABIDE</name>
<dbReference type="InterPro" id="IPR005311">
    <property type="entry name" value="PBP_dimer"/>
</dbReference>
<evidence type="ECO:0000313" key="13">
    <source>
        <dbReference type="EMBL" id="ESK66566.1"/>
    </source>
</evidence>
<dbReference type="Proteomes" id="UP000019050">
    <property type="component" value="Unassembled WGS sequence"/>
</dbReference>
<dbReference type="InterPro" id="IPR012338">
    <property type="entry name" value="Beta-lactam/transpept-like"/>
</dbReference>
<dbReference type="SUPFAM" id="SSF56519">
    <property type="entry name" value="Penicillin binding protein dimerisation domain"/>
    <property type="match status" value="1"/>
</dbReference>
<dbReference type="Gene3D" id="3.40.710.10">
    <property type="entry name" value="DD-peptidase/beta-lactamase superfamily"/>
    <property type="match status" value="1"/>
</dbReference>
<evidence type="ECO:0000256" key="8">
    <source>
        <dbReference type="ARBA" id="ARBA00023136"/>
    </source>
</evidence>
<dbReference type="Gene3D" id="1.10.10.1230">
    <property type="entry name" value="Penicillin-binding protein, N-terminal non-catalytic domain, head sub-domain"/>
    <property type="match status" value="1"/>
</dbReference>
<evidence type="ECO:0000259" key="12">
    <source>
        <dbReference type="Pfam" id="PF03717"/>
    </source>
</evidence>
<protein>
    <submittedName>
        <fullName evidence="13">Penicillin-binding protein, transpeptidase domain protein</fullName>
    </submittedName>
</protein>
<keyword evidence="14" id="KW-1185">Reference proteome</keyword>
<dbReference type="InterPro" id="IPR050515">
    <property type="entry name" value="Beta-lactam/transpept"/>
</dbReference>
<dbReference type="GO" id="GO:0071972">
    <property type="term" value="F:peptidoglycan L,D-transpeptidase activity"/>
    <property type="evidence" value="ECO:0007669"/>
    <property type="project" value="TreeGrafter"/>
</dbReference>
<dbReference type="GO" id="GO:0005886">
    <property type="term" value="C:plasma membrane"/>
    <property type="evidence" value="ECO:0007669"/>
    <property type="project" value="UniProtKB-SubCell"/>
</dbReference>
<evidence type="ECO:0000256" key="10">
    <source>
        <dbReference type="SAM" id="Phobius"/>
    </source>
</evidence>
<feature type="transmembrane region" description="Helical" evidence="10">
    <location>
        <begin position="43"/>
        <end position="65"/>
    </location>
</feature>
<dbReference type="Pfam" id="PF03717">
    <property type="entry name" value="PBP_dimer"/>
    <property type="match status" value="1"/>
</dbReference>
<evidence type="ECO:0000256" key="3">
    <source>
        <dbReference type="ARBA" id="ARBA00022475"/>
    </source>
</evidence>
<keyword evidence="3" id="KW-1003">Cell membrane</keyword>
<dbReference type="GO" id="GO:0009252">
    <property type="term" value="P:peptidoglycan biosynthetic process"/>
    <property type="evidence" value="ECO:0007669"/>
    <property type="project" value="UniProtKB-KW"/>
</dbReference>
<keyword evidence="7 10" id="KW-1133">Transmembrane helix</keyword>
<proteinExistence type="inferred from homology"/>
<accession>W1Q5U5</accession>
<comment type="caution">
    <text evidence="13">The sequence shown here is derived from an EMBL/GenBank/DDBJ whole genome shotgun (WGS) entry which is preliminary data.</text>
</comment>
<evidence type="ECO:0000256" key="5">
    <source>
        <dbReference type="ARBA" id="ARBA00022960"/>
    </source>
</evidence>
<dbReference type="HOGENOM" id="CLU_009289_7_0_9"/>
<feature type="domain" description="Penicillin-binding protein dimerisation" evidence="12">
    <location>
        <begin position="90"/>
        <end position="323"/>
    </location>
</feature>
<comment type="similarity">
    <text evidence="2">Belongs to the transpeptidase family.</text>
</comment>
<dbReference type="SUPFAM" id="SSF56601">
    <property type="entry name" value="beta-lactamase/transpeptidase-like"/>
    <property type="match status" value="1"/>
</dbReference>
<evidence type="ECO:0000256" key="6">
    <source>
        <dbReference type="ARBA" id="ARBA00022984"/>
    </source>
</evidence>
<keyword evidence="9" id="KW-0961">Cell wall biogenesis/degradation</keyword>
<evidence type="ECO:0000256" key="9">
    <source>
        <dbReference type="ARBA" id="ARBA00023316"/>
    </source>
</evidence>
<evidence type="ECO:0000256" key="4">
    <source>
        <dbReference type="ARBA" id="ARBA00022692"/>
    </source>
</evidence>
<dbReference type="Gene3D" id="3.90.1310.10">
    <property type="entry name" value="Penicillin-binding protein 2a (Domain 2)"/>
    <property type="match status" value="1"/>
</dbReference>
<keyword evidence="6" id="KW-0573">Peptidoglycan synthesis</keyword>
<keyword evidence="4 10" id="KW-0812">Transmembrane</keyword>
<dbReference type="GO" id="GO:0008658">
    <property type="term" value="F:penicillin binding"/>
    <property type="evidence" value="ECO:0007669"/>
    <property type="project" value="InterPro"/>
</dbReference>
<gene>
    <name evidence="13" type="ORF">GCWU000182_000256</name>
</gene>
<reference evidence="13" key="1">
    <citation type="submission" date="2013-06" db="EMBL/GenBank/DDBJ databases">
        <authorList>
            <person name="Weinstock G."/>
            <person name="Sodergren E."/>
            <person name="Clifton S."/>
            <person name="Fulton L."/>
            <person name="Fulton B."/>
            <person name="Courtney L."/>
            <person name="Fronick C."/>
            <person name="Harrison M."/>
            <person name="Strong C."/>
            <person name="Farmer C."/>
            <person name="Delahaunty K."/>
            <person name="Markovic C."/>
            <person name="Hall O."/>
            <person name="Minx P."/>
            <person name="Tomlinson C."/>
            <person name="Mitreva M."/>
            <person name="Nelson J."/>
            <person name="Hou S."/>
            <person name="Wollam A."/>
            <person name="Pepin K.H."/>
            <person name="Johnson M."/>
            <person name="Bhonagiri V."/>
            <person name="Nash W.E."/>
            <person name="Warren W."/>
            <person name="Chinwalla A."/>
            <person name="Mardis E.R."/>
            <person name="Wilson R.K."/>
        </authorList>
    </citation>
    <scope>NUCLEOTIDE SEQUENCE [LARGE SCALE GENOMIC DNA]</scope>
    <source>
        <strain evidence="13">ATCC 49176</strain>
    </source>
</reference>
<dbReference type="eggNOG" id="COG0768">
    <property type="taxonomic scope" value="Bacteria"/>
</dbReference>
<dbReference type="GO" id="GO:0008360">
    <property type="term" value="P:regulation of cell shape"/>
    <property type="evidence" value="ECO:0007669"/>
    <property type="project" value="UniProtKB-KW"/>
</dbReference>
<dbReference type="InterPro" id="IPR001460">
    <property type="entry name" value="PCN-bd_Tpept"/>
</dbReference>
<comment type="subcellular location">
    <subcellularLocation>
        <location evidence="1">Cell membrane</location>
        <topology evidence="1">Single-pass membrane protein</topology>
    </subcellularLocation>
</comment>
<dbReference type="STRING" id="592010.GCWU000182_000256"/>
<dbReference type="GO" id="GO:0071555">
    <property type="term" value="P:cell wall organization"/>
    <property type="evidence" value="ECO:0007669"/>
    <property type="project" value="UniProtKB-KW"/>
</dbReference>
<sequence>MNYYLLLDSFGIIEELKMLRREWRAEMPRYKLKKPKNKSHIPFRLNLLLMISFLCFAALFIRLGYIQLYNGQMFKRMVERTESTTSTGSVPRGMIYDSNGKILVGNQPERAILYTRDSDSKVQAKDIIAVARRLASLVDVPTQEVTERDRKDYFLVTNPDTINGRLTAEQRKLAGSEAYEAQLGAVTEDDIQYSESELKIIALFKRMNSAFSLSTVTVKNKNVTPDEVARVSEHLGELPGIQVGTDWQRVYPQGEMMRSILGQVSSEQRGLPSELAPMYLARGYAMNDRVGISYLEQQYEDVLHGAKSVSKIVTDSSDDVLAKQKVYEGSKGDNLVMTMDIDFQKKLEEIAESSLKKIENRGLNDRVYIAVVNPNNGDVLALVGKRFKYNQATDSYDYDTIEDDTLGTLNTSYGMGSSVKPAMVAMGYMSGALSLNNNTILDEPMKFQASAEKSSVFNRYGQVNINDIEALQKSSNIYMIKTAMKMGGQNEYTKDGKLDIDPKTLDTMREYFAEFGLGTKTGIDIPSESVGYLPESEQLVNILDLSYGQFDLYTPLQLVQYASVLANGGVRYAPRLVKEIRNTDANGHLGGVETTIEPKVMNVVPVEKAVMDRIHEGMYQVSHTTDGTAHYLFLDYPIKVGSKTGTAEAFYAGPIQYAANNPVVNATYIGYAPYDKPEIAVSVVLPYLPADATGRDSTRIARDVMNAYFETREATRSTIESYKPNQP</sequence>
<evidence type="ECO:0000256" key="2">
    <source>
        <dbReference type="ARBA" id="ARBA00007171"/>
    </source>
</evidence>
<evidence type="ECO:0000313" key="14">
    <source>
        <dbReference type="Proteomes" id="UP000019050"/>
    </source>
</evidence>
<dbReference type="EMBL" id="ACIN03000001">
    <property type="protein sequence ID" value="ESK66566.1"/>
    <property type="molecule type" value="Genomic_DNA"/>
</dbReference>
<dbReference type="AlphaFoldDB" id="W1Q5U5"/>
<dbReference type="PANTHER" id="PTHR30627">
    <property type="entry name" value="PEPTIDOGLYCAN D,D-TRANSPEPTIDASE"/>
    <property type="match status" value="1"/>
</dbReference>
<dbReference type="PANTHER" id="PTHR30627:SF2">
    <property type="entry name" value="PEPTIDOGLYCAN D,D-TRANSPEPTIDASE MRDA"/>
    <property type="match status" value="1"/>
</dbReference>
<dbReference type="InterPro" id="IPR036138">
    <property type="entry name" value="PBP_dimer_sf"/>
</dbReference>
<organism evidence="13 14">
    <name type="scientific">Abiotrophia defectiva ATCC 49176</name>
    <dbReference type="NCBI Taxonomy" id="592010"/>
    <lineage>
        <taxon>Bacteria</taxon>
        <taxon>Bacillati</taxon>
        <taxon>Bacillota</taxon>
        <taxon>Bacilli</taxon>
        <taxon>Lactobacillales</taxon>
        <taxon>Aerococcaceae</taxon>
        <taxon>Abiotrophia</taxon>
    </lineage>
</organism>
<evidence type="ECO:0000256" key="7">
    <source>
        <dbReference type="ARBA" id="ARBA00022989"/>
    </source>
</evidence>
<keyword evidence="8 10" id="KW-0472">Membrane</keyword>
<keyword evidence="5" id="KW-0133">Cell shape</keyword>
<evidence type="ECO:0000259" key="11">
    <source>
        <dbReference type="Pfam" id="PF00905"/>
    </source>
</evidence>